<name>A0ACA9NQN4_9GLOM</name>
<dbReference type="Proteomes" id="UP000789702">
    <property type="component" value="Unassembled WGS sequence"/>
</dbReference>
<proteinExistence type="predicted"/>
<evidence type="ECO:0000313" key="2">
    <source>
        <dbReference type="Proteomes" id="UP000789702"/>
    </source>
</evidence>
<keyword evidence="2" id="KW-1185">Reference proteome</keyword>
<dbReference type="EMBL" id="CAJVPU010019112">
    <property type="protein sequence ID" value="CAG8669803.1"/>
    <property type="molecule type" value="Genomic_DNA"/>
</dbReference>
<gene>
    <name evidence="1" type="ORF">DHETER_LOCUS10132</name>
</gene>
<protein>
    <submittedName>
        <fullName evidence="1">7552_t:CDS:1</fullName>
    </submittedName>
</protein>
<reference evidence="1" key="1">
    <citation type="submission" date="2021-06" db="EMBL/GenBank/DDBJ databases">
        <authorList>
            <person name="Kallberg Y."/>
            <person name="Tangrot J."/>
            <person name="Rosling A."/>
        </authorList>
    </citation>
    <scope>NUCLEOTIDE SEQUENCE</scope>
    <source>
        <strain evidence="1">IL203A</strain>
    </source>
</reference>
<feature type="non-terminal residue" evidence="1">
    <location>
        <position position="78"/>
    </location>
</feature>
<accession>A0ACA9NQN4</accession>
<organism evidence="1 2">
    <name type="scientific">Dentiscutata heterogama</name>
    <dbReference type="NCBI Taxonomy" id="1316150"/>
    <lineage>
        <taxon>Eukaryota</taxon>
        <taxon>Fungi</taxon>
        <taxon>Fungi incertae sedis</taxon>
        <taxon>Mucoromycota</taxon>
        <taxon>Glomeromycotina</taxon>
        <taxon>Glomeromycetes</taxon>
        <taxon>Diversisporales</taxon>
        <taxon>Gigasporaceae</taxon>
        <taxon>Dentiscutata</taxon>
    </lineage>
</organism>
<evidence type="ECO:0000313" key="1">
    <source>
        <dbReference type="EMBL" id="CAG8669803.1"/>
    </source>
</evidence>
<sequence>MKIRFGRKKDRIKKGLLEFIIFDYQTERIKRLFAKNPIIDVFAKTNAQMVRVLVLVKDYPSVEICSGDKFAYHINVVL</sequence>
<comment type="caution">
    <text evidence="1">The sequence shown here is derived from an EMBL/GenBank/DDBJ whole genome shotgun (WGS) entry which is preliminary data.</text>
</comment>